<comment type="similarity">
    <text evidence="2">Belongs to the MCU (TC 1.A.77) family.</text>
</comment>
<comment type="caution">
    <text evidence="21">The sequence shown here is derived from an EMBL/GenBank/DDBJ whole genome shotgun (WGS) entry which is preliminary data.</text>
</comment>
<dbReference type="InterPro" id="IPR039055">
    <property type="entry name" value="MCU_fam"/>
</dbReference>
<keyword evidence="6 19" id="KW-0812">Transmembrane</keyword>
<evidence type="ECO:0000256" key="3">
    <source>
        <dbReference type="ARBA" id="ARBA00022448"/>
    </source>
</evidence>
<dbReference type="InterPro" id="IPR006769">
    <property type="entry name" value="MCU_C"/>
</dbReference>
<dbReference type="PANTHER" id="PTHR13462">
    <property type="entry name" value="CALCIUM UNIPORTER PROTEIN, MITOCHONDRIAL"/>
    <property type="match status" value="1"/>
</dbReference>
<dbReference type="PANTHER" id="PTHR13462:SF10">
    <property type="entry name" value="CALCIUM UNIPORTER PROTEIN, MITOCHONDRIAL"/>
    <property type="match status" value="1"/>
</dbReference>
<organism evidence="21 22">
    <name type="scientific">Rhizoctonia solani</name>
    <dbReference type="NCBI Taxonomy" id="456999"/>
    <lineage>
        <taxon>Eukaryota</taxon>
        <taxon>Fungi</taxon>
        <taxon>Dikarya</taxon>
        <taxon>Basidiomycota</taxon>
        <taxon>Agaricomycotina</taxon>
        <taxon>Agaricomycetes</taxon>
        <taxon>Cantharellales</taxon>
        <taxon>Ceratobasidiaceae</taxon>
        <taxon>Rhizoctonia</taxon>
    </lineage>
</organism>
<evidence type="ECO:0000259" key="20">
    <source>
        <dbReference type="Pfam" id="PF04678"/>
    </source>
</evidence>
<keyword evidence="3" id="KW-0813">Transport</keyword>
<evidence type="ECO:0000256" key="8">
    <source>
        <dbReference type="ARBA" id="ARBA00022837"/>
    </source>
</evidence>
<dbReference type="AlphaFoldDB" id="A0A8H2WHP5"/>
<evidence type="ECO:0000256" key="6">
    <source>
        <dbReference type="ARBA" id="ARBA00022692"/>
    </source>
</evidence>
<comment type="function">
    <text evidence="17">Highly selective calcium channel localized to the inner mitochondrial membrane, which mediates calcium uptake into the mitochondrial matrix. Mitochondrial calcium homeostasis plays key roles in cellular physiology and regulates ATP production, cytoplasmic calcium signals and activation of cell death pathways. Sufficient to operate as a pore-forming channel without the need of calcium-sensor or auxiliary subunit.</text>
</comment>
<feature type="region of interest" description="Disordered" evidence="18">
    <location>
        <begin position="72"/>
        <end position="105"/>
    </location>
</feature>
<evidence type="ECO:0000313" key="21">
    <source>
        <dbReference type="EMBL" id="CAE6373844.1"/>
    </source>
</evidence>
<keyword evidence="10" id="KW-0406">Ion transport</keyword>
<keyword evidence="12 19" id="KW-0472">Membrane</keyword>
<feature type="region of interest" description="Disordered" evidence="18">
    <location>
        <begin position="374"/>
        <end position="436"/>
    </location>
</feature>
<evidence type="ECO:0000256" key="17">
    <source>
        <dbReference type="ARBA" id="ARBA00045938"/>
    </source>
</evidence>
<dbReference type="GO" id="GO:0015292">
    <property type="term" value="F:uniporter activity"/>
    <property type="evidence" value="ECO:0007669"/>
    <property type="project" value="TreeGrafter"/>
</dbReference>
<evidence type="ECO:0000256" key="14">
    <source>
        <dbReference type="ARBA" id="ARBA00036634"/>
    </source>
</evidence>
<evidence type="ECO:0000256" key="13">
    <source>
        <dbReference type="ARBA" id="ARBA00023303"/>
    </source>
</evidence>
<gene>
    <name evidence="21" type="ORF">RDB_LOCUS27652</name>
</gene>
<dbReference type="Pfam" id="PF04678">
    <property type="entry name" value="MCU"/>
    <property type="match status" value="1"/>
</dbReference>
<feature type="compositionally biased region" description="Polar residues" evidence="18">
    <location>
        <begin position="386"/>
        <end position="398"/>
    </location>
</feature>
<evidence type="ECO:0000256" key="1">
    <source>
        <dbReference type="ARBA" id="ARBA00004448"/>
    </source>
</evidence>
<protein>
    <recommendedName>
        <fullName evidence="16">Calcium uniporter protein, mitochondrial</fullName>
    </recommendedName>
</protein>
<evidence type="ECO:0000256" key="7">
    <source>
        <dbReference type="ARBA" id="ARBA00022792"/>
    </source>
</evidence>
<evidence type="ECO:0000256" key="18">
    <source>
        <dbReference type="SAM" id="MobiDB-lite"/>
    </source>
</evidence>
<keyword evidence="8" id="KW-0106">Calcium</keyword>
<evidence type="ECO:0000256" key="19">
    <source>
        <dbReference type="SAM" id="Phobius"/>
    </source>
</evidence>
<dbReference type="GO" id="GO:1990246">
    <property type="term" value="C:uniplex complex"/>
    <property type="evidence" value="ECO:0007669"/>
    <property type="project" value="TreeGrafter"/>
</dbReference>
<evidence type="ECO:0000256" key="2">
    <source>
        <dbReference type="ARBA" id="ARBA00005653"/>
    </source>
</evidence>
<proteinExistence type="inferred from homology"/>
<dbReference type="GO" id="GO:0051560">
    <property type="term" value="P:mitochondrial calcium ion homeostasis"/>
    <property type="evidence" value="ECO:0007669"/>
    <property type="project" value="InterPro"/>
</dbReference>
<comment type="subcellular location">
    <subcellularLocation>
        <location evidence="1">Mitochondrion inner membrane</location>
        <topology evidence="1">Multi-pass membrane protein</topology>
    </subcellularLocation>
</comment>
<keyword evidence="13" id="KW-0407">Ion channel</keyword>
<dbReference type="GO" id="GO:0036444">
    <property type="term" value="P:calcium import into the mitochondrion"/>
    <property type="evidence" value="ECO:0007669"/>
    <property type="project" value="UniProtKB-ARBA"/>
</dbReference>
<evidence type="ECO:0000256" key="9">
    <source>
        <dbReference type="ARBA" id="ARBA00022989"/>
    </source>
</evidence>
<sequence length="436" mass="49410">MWTRACVRILASSPTRLYSRPSFRPCAPVAVSIHSRTFSLSYRLLQQEKTTVQEASQENLYAGHSRFIAEAERNEKWQEGVGNSRKGGDEGTGEEVEDIPDGKGRLSPTSSHLFKLIIPVPTGPGKKPPLTVFLLHPSQPLSHVSRLILTSLPPDTPATTNVIFQSIPHKPATREIQWSDSTDIGDFVKEAAQNREFAITISPDKAKPEGQVKIHVLVPSFRSRTRFLRQRLEHVSNELSKMEQVKRDCDHIAHRSARRLALGGFAMLLVYFGGVARLTFWDLGWDIMEPVTYLSGLTWIIGGYLWFLYQGREVSYSSLLKQSVSTRRARLYESNGLDLDLWVDLVTEEKQLRREIHKIADDYNIKWDGSPEGNFEVRTTREQEKSTNGSTSKHALNSKNDESQDLTPVERAKRLKSLDEKAEIERDDGGKDKEDK</sequence>
<feature type="transmembrane region" description="Helical" evidence="19">
    <location>
        <begin position="260"/>
        <end position="280"/>
    </location>
</feature>
<evidence type="ECO:0000313" key="22">
    <source>
        <dbReference type="Proteomes" id="UP000663846"/>
    </source>
</evidence>
<reference evidence="21" key="1">
    <citation type="submission" date="2021-01" db="EMBL/GenBank/DDBJ databases">
        <authorList>
            <person name="Kaushik A."/>
        </authorList>
    </citation>
    <scope>NUCLEOTIDE SEQUENCE</scope>
    <source>
        <strain evidence="21">AG1-1C</strain>
    </source>
</reference>
<evidence type="ECO:0000256" key="16">
    <source>
        <dbReference type="ARBA" id="ARBA00044981"/>
    </source>
</evidence>
<name>A0A8H2WHP5_9AGAM</name>
<dbReference type="Proteomes" id="UP000663846">
    <property type="component" value="Unassembled WGS sequence"/>
</dbReference>
<keyword evidence="4" id="KW-0109">Calcium transport</keyword>
<keyword evidence="9 19" id="KW-1133">Transmembrane helix</keyword>
<comment type="subunit">
    <text evidence="15">Homotetramer, assembles in a dimer or dimers configuration with two interfaces.</text>
</comment>
<evidence type="ECO:0000256" key="11">
    <source>
        <dbReference type="ARBA" id="ARBA00023128"/>
    </source>
</evidence>
<evidence type="ECO:0000256" key="4">
    <source>
        <dbReference type="ARBA" id="ARBA00022568"/>
    </source>
</evidence>
<dbReference type="GO" id="GO:0005262">
    <property type="term" value="F:calcium channel activity"/>
    <property type="evidence" value="ECO:0007669"/>
    <property type="project" value="UniProtKB-KW"/>
</dbReference>
<evidence type="ECO:0000256" key="10">
    <source>
        <dbReference type="ARBA" id="ARBA00023065"/>
    </source>
</evidence>
<evidence type="ECO:0000256" key="12">
    <source>
        <dbReference type="ARBA" id="ARBA00023136"/>
    </source>
</evidence>
<accession>A0A8H2WHP5</accession>
<feature type="compositionally biased region" description="Basic and acidic residues" evidence="18">
    <location>
        <begin position="408"/>
        <end position="436"/>
    </location>
</feature>
<keyword evidence="7" id="KW-0999">Mitochondrion inner membrane</keyword>
<evidence type="ECO:0000256" key="5">
    <source>
        <dbReference type="ARBA" id="ARBA00022673"/>
    </source>
</evidence>
<feature type="domain" description="Calcium uniporter protein C-terminal" evidence="20">
    <location>
        <begin position="222"/>
        <end position="343"/>
    </location>
</feature>
<evidence type="ECO:0000256" key="15">
    <source>
        <dbReference type="ARBA" id="ARBA00044966"/>
    </source>
</evidence>
<keyword evidence="5" id="KW-0107">Calcium channel</keyword>
<feature type="transmembrane region" description="Helical" evidence="19">
    <location>
        <begin position="292"/>
        <end position="309"/>
    </location>
</feature>
<dbReference type="EMBL" id="CAJMWS010000157">
    <property type="protein sequence ID" value="CAE6373844.1"/>
    <property type="molecule type" value="Genomic_DNA"/>
</dbReference>
<comment type="catalytic activity">
    <reaction evidence="14">
        <text>Ca(2+)(in) = Ca(2+)(out)</text>
        <dbReference type="Rhea" id="RHEA:29671"/>
        <dbReference type="ChEBI" id="CHEBI:29108"/>
    </reaction>
</comment>
<keyword evidence="11" id="KW-0496">Mitochondrion</keyword>